<accession>A0ABS8PN25</accession>
<dbReference type="Proteomes" id="UP001199816">
    <property type="component" value="Unassembled WGS sequence"/>
</dbReference>
<evidence type="ECO:0000256" key="1">
    <source>
        <dbReference type="SAM" id="Phobius"/>
    </source>
</evidence>
<dbReference type="EMBL" id="JAJNEC010000004">
    <property type="protein sequence ID" value="MCD2422501.1"/>
    <property type="molecule type" value="Genomic_DNA"/>
</dbReference>
<keyword evidence="1" id="KW-1133">Transmembrane helix</keyword>
<keyword evidence="1" id="KW-0812">Transmembrane</keyword>
<dbReference type="Pfam" id="PF19617">
    <property type="entry name" value="DUF6122"/>
    <property type="match status" value="1"/>
</dbReference>
<gene>
    <name evidence="2" type="ORF">LQ567_06980</name>
</gene>
<name>A0ABS8PN25_9BACT</name>
<protein>
    <submittedName>
        <fullName evidence="2">DUF6122 family protein</fullName>
    </submittedName>
</protein>
<feature type="transmembrane region" description="Helical" evidence="1">
    <location>
        <begin position="62"/>
        <end position="78"/>
    </location>
</feature>
<keyword evidence="3" id="KW-1185">Reference proteome</keyword>
<feature type="transmembrane region" description="Helical" evidence="1">
    <location>
        <begin position="6"/>
        <end position="22"/>
    </location>
</feature>
<feature type="transmembrane region" description="Helical" evidence="1">
    <location>
        <begin position="29"/>
        <end position="50"/>
    </location>
</feature>
<comment type="caution">
    <text evidence="2">The sequence shown here is derived from an EMBL/GenBank/DDBJ whole genome shotgun (WGS) entry which is preliminary data.</text>
</comment>
<dbReference type="RefSeq" id="WP_231003555.1">
    <property type="nucleotide sequence ID" value="NZ_JAJNEC010000004.1"/>
</dbReference>
<evidence type="ECO:0000313" key="2">
    <source>
        <dbReference type="EMBL" id="MCD2422501.1"/>
    </source>
</evidence>
<sequence>MQSLVHYFLHFVFPGILAYTCYRSNWLKIYLVLIATMLVDIDHLLATPVFDACRCSINFHPLHSYWAISIYVILLFFRRTRVIALGLLLHMGTDALDCVFSRLHC</sequence>
<evidence type="ECO:0000313" key="3">
    <source>
        <dbReference type="Proteomes" id="UP001199816"/>
    </source>
</evidence>
<keyword evidence="1" id="KW-0472">Membrane</keyword>
<reference evidence="2 3" key="1">
    <citation type="submission" date="2021-11" db="EMBL/GenBank/DDBJ databases">
        <title>Genomic of Niabella pedocola.</title>
        <authorList>
            <person name="Wu T."/>
        </authorList>
    </citation>
    <scope>NUCLEOTIDE SEQUENCE [LARGE SCALE GENOMIC DNA]</scope>
    <source>
        <strain evidence="2 3">JCM 31011</strain>
    </source>
</reference>
<dbReference type="InterPro" id="IPR046125">
    <property type="entry name" value="DUF6122"/>
</dbReference>
<organism evidence="2 3">
    <name type="scientific">Niabella pedocola</name>
    <dbReference type="NCBI Taxonomy" id="1752077"/>
    <lineage>
        <taxon>Bacteria</taxon>
        <taxon>Pseudomonadati</taxon>
        <taxon>Bacteroidota</taxon>
        <taxon>Chitinophagia</taxon>
        <taxon>Chitinophagales</taxon>
        <taxon>Chitinophagaceae</taxon>
        <taxon>Niabella</taxon>
    </lineage>
</organism>
<proteinExistence type="predicted"/>